<reference evidence="2" key="1">
    <citation type="journal article" date="2015" name="Nature">
        <title>Complex archaea that bridge the gap between prokaryotes and eukaryotes.</title>
        <authorList>
            <person name="Spang A."/>
            <person name="Saw J.H."/>
            <person name="Jorgensen S.L."/>
            <person name="Zaremba-Niedzwiedzka K."/>
            <person name="Martijn J."/>
            <person name="Lind A.E."/>
            <person name="van Eijk R."/>
            <person name="Schleper C."/>
            <person name="Guy L."/>
            <person name="Ettema T.J."/>
        </authorList>
    </citation>
    <scope>NUCLEOTIDE SEQUENCE</scope>
</reference>
<sequence length="94" mass="10136">MRYGTQKSAGPSSRRPRKRHSAEAGYVAERMNPCVPGTKVVIYVAASQGIDCSAKFVIVCDAHGAFGTAQSLPVARFQMKAPTEFCCQCRKVPA</sequence>
<protein>
    <submittedName>
        <fullName evidence="2">Uncharacterized protein</fullName>
    </submittedName>
</protein>
<accession>A0A0F9K9F8</accession>
<evidence type="ECO:0000256" key="1">
    <source>
        <dbReference type="SAM" id="MobiDB-lite"/>
    </source>
</evidence>
<comment type="caution">
    <text evidence="2">The sequence shown here is derived from an EMBL/GenBank/DDBJ whole genome shotgun (WGS) entry which is preliminary data.</text>
</comment>
<evidence type="ECO:0000313" key="2">
    <source>
        <dbReference type="EMBL" id="KKM78613.1"/>
    </source>
</evidence>
<organism evidence="2">
    <name type="scientific">marine sediment metagenome</name>
    <dbReference type="NCBI Taxonomy" id="412755"/>
    <lineage>
        <taxon>unclassified sequences</taxon>
        <taxon>metagenomes</taxon>
        <taxon>ecological metagenomes</taxon>
    </lineage>
</organism>
<name>A0A0F9K9F8_9ZZZZ</name>
<gene>
    <name evidence="2" type="ORF">LCGC14_1358160</name>
</gene>
<dbReference type="AlphaFoldDB" id="A0A0F9K9F8"/>
<feature type="region of interest" description="Disordered" evidence="1">
    <location>
        <begin position="1"/>
        <end position="24"/>
    </location>
</feature>
<proteinExistence type="predicted"/>
<dbReference type="EMBL" id="LAZR01008465">
    <property type="protein sequence ID" value="KKM78613.1"/>
    <property type="molecule type" value="Genomic_DNA"/>
</dbReference>
<feature type="compositionally biased region" description="Polar residues" evidence="1">
    <location>
        <begin position="1"/>
        <end position="11"/>
    </location>
</feature>